<dbReference type="AlphaFoldDB" id="A0AAN7AKY7"/>
<accession>A0AAN7AKY7</accession>
<comment type="caution">
    <text evidence="2">The sequence shown here is derived from an EMBL/GenBank/DDBJ whole genome shotgun (WGS) entry which is preliminary data.</text>
</comment>
<evidence type="ECO:0000313" key="3">
    <source>
        <dbReference type="Proteomes" id="UP001302126"/>
    </source>
</evidence>
<organism evidence="2 3">
    <name type="scientific">Podospora australis</name>
    <dbReference type="NCBI Taxonomy" id="1536484"/>
    <lineage>
        <taxon>Eukaryota</taxon>
        <taxon>Fungi</taxon>
        <taxon>Dikarya</taxon>
        <taxon>Ascomycota</taxon>
        <taxon>Pezizomycotina</taxon>
        <taxon>Sordariomycetes</taxon>
        <taxon>Sordariomycetidae</taxon>
        <taxon>Sordariales</taxon>
        <taxon>Podosporaceae</taxon>
        <taxon>Podospora</taxon>
    </lineage>
</organism>
<name>A0AAN7AKY7_9PEZI</name>
<dbReference type="Proteomes" id="UP001302126">
    <property type="component" value="Unassembled WGS sequence"/>
</dbReference>
<proteinExistence type="predicted"/>
<protein>
    <submittedName>
        <fullName evidence="2">Uncharacterized protein</fullName>
    </submittedName>
</protein>
<sequence>MITSSLLVMYLVLPNIQPASCAARIEILLRLFAYIEEWRAVASLVPPARLPSIGSGLLGDSGVKPIHPSDVIVHLEMIAFPLSHSSADFAPKSFPLSKACPKCLECLSSVDTWEVASVCLNCFLVVPAGIVKTDDNFCERRLGVLSCDGFSSECSVQW</sequence>
<keyword evidence="3" id="KW-1185">Reference proteome</keyword>
<evidence type="ECO:0000256" key="1">
    <source>
        <dbReference type="SAM" id="SignalP"/>
    </source>
</evidence>
<dbReference type="EMBL" id="MU864377">
    <property type="protein sequence ID" value="KAK4189280.1"/>
    <property type="molecule type" value="Genomic_DNA"/>
</dbReference>
<reference evidence="2" key="1">
    <citation type="journal article" date="2023" name="Mol. Phylogenet. Evol.">
        <title>Genome-scale phylogeny and comparative genomics of the fungal order Sordariales.</title>
        <authorList>
            <person name="Hensen N."/>
            <person name="Bonometti L."/>
            <person name="Westerberg I."/>
            <person name="Brannstrom I.O."/>
            <person name="Guillou S."/>
            <person name="Cros-Aarteil S."/>
            <person name="Calhoun S."/>
            <person name="Haridas S."/>
            <person name="Kuo A."/>
            <person name="Mondo S."/>
            <person name="Pangilinan J."/>
            <person name="Riley R."/>
            <person name="LaButti K."/>
            <person name="Andreopoulos B."/>
            <person name="Lipzen A."/>
            <person name="Chen C."/>
            <person name="Yan M."/>
            <person name="Daum C."/>
            <person name="Ng V."/>
            <person name="Clum A."/>
            <person name="Steindorff A."/>
            <person name="Ohm R.A."/>
            <person name="Martin F."/>
            <person name="Silar P."/>
            <person name="Natvig D.O."/>
            <person name="Lalanne C."/>
            <person name="Gautier V."/>
            <person name="Ament-Velasquez S.L."/>
            <person name="Kruys A."/>
            <person name="Hutchinson M.I."/>
            <person name="Powell A.J."/>
            <person name="Barry K."/>
            <person name="Miller A.N."/>
            <person name="Grigoriev I.V."/>
            <person name="Debuchy R."/>
            <person name="Gladieux P."/>
            <person name="Hiltunen Thoren M."/>
            <person name="Johannesson H."/>
        </authorList>
    </citation>
    <scope>NUCLEOTIDE SEQUENCE</scope>
    <source>
        <strain evidence="2">PSN309</strain>
    </source>
</reference>
<feature type="chain" id="PRO_5042834404" evidence="1">
    <location>
        <begin position="22"/>
        <end position="158"/>
    </location>
</feature>
<reference evidence="2" key="2">
    <citation type="submission" date="2023-05" db="EMBL/GenBank/DDBJ databases">
        <authorList>
            <consortium name="Lawrence Berkeley National Laboratory"/>
            <person name="Steindorff A."/>
            <person name="Hensen N."/>
            <person name="Bonometti L."/>
            <person name="Westerberg I."/>
            <person name="Brannstrom I.O."/>
            <person name="Guillou S."/>
            <person name="Cros-Aarteil S."/>
            <person name="Calhoun S."/>
            <person name="Haridas S."/>
            <person name="Kuo A."/>
            <person name="Mondo S."/>
            <person name="Pangilinan J."/>
            <person name="Riley R."/>
            <person name="Labutti K."/>
            <person name="Andreopoulos B."/>
            <person name="Lipzen A."/>
            <person name="Chen C."/>
            <person name="Yanf M."/>
            <person name="Daum C."/>
            <person name="Ng V."/>
            <person name="Clum A."/>
            <person name="Ohm R."/>
            <person name="Martin F."/>
            <person name="Silar P."/>
            <person name="Natvig D."/>
            <person name="Lalanne C."/>
            <person name="Gautier V."/>
            <person name="Ament-Velasquez S.L."/>
            <person name="Kruys A."/>
            <person name="Hutchinson M.I."/>
            <person name="Powell A.J."/>
            <person name="Barry K."/>
            <person name="Miller A.N."/>
            <person name="Grigoriev I.V."/>
            <person name="Debuchy R."/>
            <person name="Gladieux P."/>
            <person name="Thoren M.H."/>
            <person name="Johannesson H."/>
        </authorList>
    </citation>
    <scope>NUCLEOTIDE SEQUENCE</scope>
    <source>
        <strain evidence="2">PSN309</strain>
    </source>
</reference>
<feature type="signal peptide" evidence="1">
    <location>
        <begin position="1"/>
        <end position="21"/>
    </location>
</feature>
<gene>
    <name evidence="2" type="ORF">QBC35DRAFT_149005</name>
</gene>
<evidence type="ECO:0000313" key="2">
    <source>
        <dbReference type="EMBL" id="KAK4189280.1"/>
    </source>
</evidence>
<keyword evidence="1" id="KW-0732">Signal</keyword>